<keyword evidence="2" id="KW-1185">Reference proteome</keyword>
<dbReference type="Gene3D" id="3.80.10.10">
    <property type="entry name" value="Ribonuclease Inhibitor"/>
    <property type="match status" value="1"/>
</dbReference>
<dbReference type="EMBL" id="KV442011">
    <property type="protein sequence ID" value="OAQ36785.1"/>
    <property type="molecule type" value="Genomic_DNA"/>
</dbReference>
<dbReference type="InterPro" id="IPR036047">
    <property type="entry name" value="F-box-like_dom_sf"/>
</dbReference>
<name>A0A197KGX1_9FUNG</name>
<dbReference type="AlphaFoldDB" id="A0A197KGX1"/>
<sequence length="321" mass="37082">MNHIPTEVVSAIGERLDGQSLVTCLQVSWDWHHNFLPLVWGKISKTDWIYHSFPLTTWTPLSNNLPHTDSRAQFNARVHRYLQHVRSLTWHNNNALLRDKVFTCLSSQMHLRQFNTILQRTPNLTSFSLVMATQGIEDYILLWILQLLQRLEHLTALEVDIPRQGSVTPIEQHFPLFAKLEALKIAGDWYSEGMIGTLDTAVAMIDCAPAWKVRRLEIDRIDISFFRYCPELEQLTLNTPSCGYKVPEGSAVKEVIVRQLQGLTSLKTMTVYKSFGWKEYVRKIAKLEGSETMWTRAALYPGHRERQDTFTLRDVFGLSQP</sequence>
<protein>
    <recommendedName>
        <fullName evidence="3">F-box domain-containing protein</fullName>
    </recommendedName>
</protein>
<proteinExistence type="predicted"/>
<organism evidence="1 2">
    <name type="scientific">Linnemannia elongata AG-77</name>
    <dbReference type="NCBI Taxonomy" id="1314771"/>
    <lineage>
        <taxon>Eukaryota</taxon>
        <taxon>Fungi</taxon>
        <taxon>Fungi incertae sedis</taxon>
        <taxon>Mucoromycota</taxon>
        <taxon>Mortierellomycotina</taxon>
        <taxon>Mortierellomycetes</taxon>
        <taxon>Mortierellales</taxon>
        <taxon>Mortierellaceae</taxon>
        <taxon>Linnemannia</taxon>
    </lineage>
</organism>
<evidence type="ECO:0000313" key="1">
    <source>
        <dbReference type="EMBL" id="OAQ36785.1"/>
    </source>
</evidence>
<dbReference type="OrthoDB" id="2449472at2759"/>
<gene>
    <name evidence="1" type="ORF">K457DRAFT_131939</name>
</gene>
<dbReference type="SUPFAM" id="SSF52047">
    <property type="entry name" value="RNI-like"/>
    <property type="match status" value="1"/>
</dbReference>
<dbReference type="Proteomes" id="UP000078512">
    <property type="component" value="Unassembled WGS sequence"/>
</dbReference>
<evidence type="ECO:0000313" key="2">
    <source>
        <dbReference type="Proteomes" id="UP000078512"/>
    </source>
</evidence>
<reference evidence="1 2" key="1">
    <citation type="submission" date="2016-05" db="EMBL/GenBank/DDBJ databases">
        <title>Genome sequencing reveals origins of a unique bacterial endosymbiosis in the earliest lineages of terrestrial Fungi.</title>
        <authorList>
            <consortium name="DOE Joint Genome Institute"/>
            <person name="Uehling J."/>
            <person name="Gryganskyi A."/>
            <person name="Hameed K."/>
            <person name="Tschaplinski T."/>
            <person name="Misztal P."/>
            <person name="Wu S."/>
            <person name="Desiro A."/>
            <person name="Vande Pol N."/>
            <person name="Du Z.-Y."/>
            <person name="Zienkiewicz A."/>
            <person name="Zienkiewicz K."/>
            <person name="Morin E."/>
            <person name="Tisserant E."/>
            <person name="Splivallo R."/>
            <person name="Hainaut M."/>
            <person name="Henrissat B."/>
            <person name="Ohm R."/>
            <person name="Kuo A."/>
            <person name="Yan J."/>
            <person name="Lipzen A."/>
            <person name="Nolan M."/>
            <person name="Labutti K."/>
            <person name="Barry K."/>
            <person name="Goldstein A."/>
            <person name="Labbe J."/>
            <person name="Schadt C."/>
            <person name="Tuskan G."/>
            <person name="Grigoriev I."/>
            <person name="Martin F."/>
            <person name="Vilgalys R."/>
            <person name="Bonito G."/>
        </authorList>
    </citation>
    <scope>NUCLEOTIDE SEQUENCE [LARGE SCALE GENOMIC DNA]</scope>
    <source>
        <strain evidence="1 2">AG-77</strain>
    </source>
</reference>
<dbReference type="SUPFAM" id="SSF81383">
    <property type="entry name" value="F-box domain"/>
    <property type="match status" value="1"/>
</dbReference>
<dbReference type="InterPro" id="IPR032675">
    <property type="entry name" value="LRR_dom_sf"/>
</dbReference>
<accession>A0A197KGX1</accession>
<evidence type="ECO:0008006" key="3">
    <source>
        <dbReference type="Google" id="ProtNLM"/>
    </source>
</evidence>